<dbReference type="EMBL" id="QAON01000012">
    <property type="protein sequence ID" value="PTQ88389.1"/>
    <property type="molecule type" value="Genomic_DNA"/>
</dbReference>
<sequence length="203" mass="23301">MSHRYQHLPERGNSFMSALGQWMLKITGWKIVGDMPDIPKAVMIGAPHTSNLDGFFAFATIFALDIKVTVMAKHSLFKWGFGYFMRWLGAIPIDRQQAHQVTQISIQKLQQSERMLLCLAPDGTRTSAQAWKTGFHRIAYEANVPIILWGIDFDKKEVQMLGVYQPTADMEYDISQIQQYYVGVKPHHPERLSKPLQDLAQRH</sequence>
<gene>
    <name evidence="5" type="ORF">C8N29_11234</name>
</gene>
<reference evidence="5 6" key="1">
    <citation type="submission" date="2018-04" db="EMBL/GenBank/DDBJ databases">
        <title>Genomic Encyclopedia of Archaeal and Bacterial Type Strains, Phase II (KMG-II): from individual species to whole genera.</title>
        <authorList>
            <person name="Goeker M."/>
        </authorList>
    </citation>
    <scope>NUCLEOTIDE SEQUENCE [LARGE SCALE GENOMIC DNA]</scope>
    <source>
        <strain evidence="5 6">DSM 5822</strain>
    </source>
</reference>
<dbReference type="SMART" id="SM00563">
    <property type="entry name" value="PlsC"/>
    <property type="match status" value="1"/>
</dbReference>
<keyword evidence="3 5" id="KW-0012">Acyltransferase</keyword>
<dbReference type="SUPFAM" id="SSF69593">
    <property type="entry name" value="Glycerol-3-phosphate (1)-acyltransferase"/>
    <property type="match status" value="1"/>
</dbReference>
<dbReference type="CDD" id="cd07988">
    <property type="entry name" value="LPLAT_ABO13168-like"/>
    <property type="match status" value="1"/>
</dbReference>
<accession>A0A2T5IWS9</accession>
<organism evidence="5 6">
    <name type="scientific">Agitococcus lubricus</name>
    <dbReference type="NCBI Taxonomy" id="1077255"/>
    <lineage>
        <taxon>Bacteria</taxon>
        <taxon>Pseudomonadati</taxon>
        <taxon>Pseudomonadota</taxon>
        <taxon>Gammaproteobacteria</taxon>
        <taxon>Moraxellales</taxon>
        <taxon>Moraxellaceae</taxon>
        <taxon>Agitococcus</taxon>
    </lineage>
</organism>
<protein>
    <submittedName>
        <fullName evidence="5">1-acyl-sn-glycerol-3-phosphate acyltransferase</fullName>
    </submittedName>
</protein>
<dbReference type="AlphaFoldDB" id="A0A2T5IWS9"/>
<comment type="pathway">
    <text evidence="1">Lipid metabolism.</text>
</comment>
<name>A0A2T5IWS9_9GAMM</name>
<keyword evidence="6" id="KW-1185">Reference proteome</keyword>
<proteinExistence type="predicted"/>
<evidence type="ECO:0000313" key="5">
    <source>
        <dbReference type="EMBL" id="PTQ88389.1"/>
    </source>
</evidence>
<evidence type="ECO:0000313" key="6">
    <source>
        <dbReference type="Proteomes" id="UP000244223"/>
    </source>
</evidence>
<dbReference type="RefSeq" id="WP_107866270.1">
    <property type="nucleotide sequence ID" value="NZ_QAON01000012.1"/>
</dbReference>
<evidence type="ECO:0000259" key="4">
    <source>
        <dbReference type="SMART" id="SM00563"/>
    </source>
</evidence>
<dbReference type="GO" id="GO:0003841">
    <property type="term" value="F:1-acylglycerol-3-phosphate O-acyltransferase activity"/>
    <property type="evidence" value="ECO:0007669"/>
    <property type="project" value="TreeGrafter"/>
</dbReference>
<dbReference type="PANTHER" id="PTHR10434">
    <property type="entry name" value="1-ACYL-SN-GLYCEROL-3-PHOSPHATE ACYLTRANSFERASE"/>
    <property type="match status" value="1"/>
</dbReference>
<evidence type="ECO:0000256" key="3">
    <source>
        <dbReference type="ARBA" id="ARBA00023315"/>
    </source>
</evidence>
<dbReference type="Pfam" id="PF01553">
    <property type="entry name" value="Acyltransferase"/>
    <property type="match status" value="1"/>
</dbReference>
<dbReference type="InterPro" id="IPR002123">
    <property type="entry name" value="Plipid/glycerol_acylTrfase"/>
</dbReference>
<dbReference type="OrthoDB" id="9803035at2"/>
<dbReference type="GO" id="GO:0006654">
    <property type="term" value="P:phosphatidic acid biosynthetic process"/>
    <property type="evidence" value="ECO:0007669"/>
    <property type="project" value="TreeGrafter"/>
</dbReference>
<evidence type="ECO:0000256" key="1">
    <source>
        <dbReference type="ARBA" id="ARBA00005189"/>
    </source>
</evidence>
<comment type="caution">
    <text evidence="5">The sequence shown here is derived from an EMBL/GenBank/DDBJ whole genome shotgun (WGS) entry which is preliminary data.</text>
</comment>
<feature type="domain" description="Phospholipid/glycerol acyltransferase" evidence="4">
    <location>
        <begin position="42"/>
        <end position="154"/>
    </location>
</feature>
<keyword evidence="2 5" id="KW-0808">Transferase</keyword>
<dbReference type="Proteomes" id="UP000244223">
    <property type="component" value="Unassembled WGS sequence"/>
</dbReference>
<evidence type="ECO:0000256" key="2">
    <source>
        <dbReference type="ARBA" id="ARBA00022679"/>
    </source>
</evidence>
<dbReference type="PANTHER" id="PTHR10434:SF9">
    <property type="entry name" value="PHOSPHOLIPID_GLYCEROL ACYLTRANSFERASE DOMAIN-CONTAINING PROTEIN"/>
    <property type="match status" value="1"/>
</dbReference>